<dbReference type="AlphaFoldDB" id="A0A834FX56"/>
<geneLocation type="mitochondrion" evidence="3"/>
<feature type="region of interest" description="Disordered" evidence="1">
    <location>
        <begin position="112"/>
        <end position="137"/>
    </location>
</feature>
<gene>
    <name evidence="3" type="ORF">RHSIM_RhsimMtG0000300</name>
    <name evidence="2" type="ORF">RHSIM_RhsimMtG0002400</name>
</gene>
<accession>A0A834FX56</accession>
<keyword evidence="3" id="KW-0496">Mitochondrion</keyword>
<evidence type="ECO:0008006" key="5">
    <source>
        <dbReference type="Google" id="ProtNLM"/>
    </source>
</evidence>
<evidence type="ECO:0000313" key="3">
    <source>
        <dbReference type="EMBL" id="KAF7117304.1"/>
    </source>
</evidence>
<protein>
    <recommendedName>
        <fullName evidence="5">Reverse transcriptase domain-containing protein</fullName>
    </recommendedName>
</protein>
<sequence length="137" mass="14827">MYGYNKASMGAFKAPGPDGIQPIFYHGMGYGRGIHHPHGAGGSRGGDTLRRLRPLLNQMVSPNQSSFIPGRQTSDNIVVTQELLHTCLRDSDLAAADMQTILKILFFTPRGEELEPDNNPPAPLLQQPESLAIGAFG</sequence>
<evidence type="ECO:0000256" key="1">
    <source>
        <dbReference type="SAM" id="MobiDB-lite"/>
    </source>
</evidence>
<comment type="caution">
    <text evidence="3">The sequence shown here is derived from an EMBL/GenBank/DDBJ whole genome shotgun (WGS) entry which is preliminary data.</text>
</comment>
<keyword evidence="4" id="KW-1185">Reference proteome</keyword>
<dbReference type="Proteomes" id="UP000626092">
    <property type="component" value="Unassembled WGS sequence"/>
</dbReference>
<dbReference type="OrthoDB" id="1749388at2759"/>
<reference evidence="3" key="1">
    <citation type="submission" date="2019-11" db="EMBL/GenBank/DDBJ databases">
        <authorList>
            <person name="Liu Y."/>
            <person name="Hou J."/>
            <person name="Li T.-Q."/>
            <person name="Guan C.-H."/>
            <person name="Wu X."/>
            <person name="Wu H.-Z."/>
            <person name="Ling F."/>
            <person name="Zhang R."/>
            <person name="Shi X.-G."/>
            <person name="Ren J.-P."/>
            <person name="Chen E.-F."/>
            <person name="Sun J.-M."/>
        </authorList>
    </citation>
    <scope>NUCLEOTIDE SEQUENCE</scope>
    <source>
        <strain evidence="3">Adult_tree_wgs_1</strain>
        <tissue evidence="3">Leaves</tissue>
    </source>
</reference>
<evidence type="ECO:0000313" key="4">
    <source>
        <dbReference type="Proteomes" id="UP000626092"/>
    </source>
</evidence>
<dbReference type="EMBL" id="WJXA01000014">
    <property type="protein sequence ID" value="KAF7117304.1"/>
    <property type="molecule type" value="Genomic_DNA"/>
</dbReference>
<dbReference type="EMBL" id="WJXA01000014">
    <property type="protein sequence ID" value="KAF7117267.1"/>
    <property type="molecule type" value="Genomic_DNA"/>
</dbReference>
<proteinExistence type="predicted"/>
<name>A0A834FX56_RHOSS</name>
<evidence type="ECO:0000313" key="2">
    <source>
        <dbReference type="EMBL" id="KAF7117267.1"/>
    </source>
</evidence>
<organism evidence="3 4">
    <name type="scientific">Rhododendron simsii</name>
    <name type="common">Sims's rhododendron</name>
    <dbReference type="NCBI Taxonomy" id="118357"/>
    <lineage>
        <taxon>Eukaryota</taxon>
        <taxon>Viridiplantae</taxon>
        <taxon>Streptophyta</taxon>
        <taxon>Embryophyta</taxon>
        <taxon>Tracheophyta</taxon>
        <taxon>Spermatophyta</taxon>
        <taxon>Magnoliopsida</taxon>
        <taxon>eudicotyledons</taxon>
        <taxon>Gunneridae</taxon>
        <taxon>Pentapetalae</taxon>
        <taxon>asterids</taxon>
        <taxon>Ericales</taxon>
        <taxon>Ericaceae</taxon>
        <taxon>Ericoideae</taxon>
        <taxon>Rhodoreae</taxon>
        <taxon>Rhododendron</taxon>
    </lineage>
</organism>